<proteinExistence type="predicted"/>
<evidence type="ECO:0000313" key="1">
    <source>
        <dbReference type="EMBL" id="KAG0445332.1"/>
    </source>
</evidence>
<accession>A0AC60R361</accession>
<keyword evidence="2" id="KW-1185">Reference proteome</keyword>
<feature type="non-terminal residue" evidence="1">
    <location>
        <position position="1"/>
    </location>
</feature>
<sequence length="160" mass="17828">SSGKQRCDAERFLGCFARAYANIIFPWTHDDKSLAVDCMVLESVDSCTKYMETGGCSDESKQRLQYLKSDFASLRSHICDPNLHTSTLEWNQCLDKSAMESCSKLLPHDHCSAYASPTFRYAIGITIARAKTFAAGRSRRIERSVSPSRGAGRSPWTCAK</sequence>
<protein>
    <submittedName>
        <fullName evidence="1">Uncharacterized protein</fullName>
    </submittedName>
</protein>
<gene>
    <name evidence="1" type="ORF">HPB47_016602</name>
</gene>
<dbReference type="Proteomes" id="UP000805193">
    <property type="component" value="Unassembled WGS sequence"/>
</dbReference>
<reference evidence="1 2" key="1">
    <citation type="journal article" date="2020" name="Cell">
        <title>Large-Scale Comparative Analyses of Tick Genomes Elucidate Their Genetic Diversity and Vector Capacities.</title>
        <authorList>
            <consortium name="Tick Genome and Microbiome Consortium (TIGMIC)"/>
            <person name="Jia N."/>
            <person name="Wang J."/>
            <person name="Shi W."/>
            <person name="Du L."/>
            <person name="Sun Y."/>
            <person name="Zhan W."/>
            <person name="Jiang J.F."/>
            <person name="Wang Q."/>
            <person name="Zhang B."/>
            <person name="Ji P."/>
            <person name="Bell-Sakyi L."/>
            <person name="Cui X.M."/>
            <person name="Yuan T.T."/>
            <person name="Jiang B.G."/>
            <person name="Yang W.F."/>
            <person name="Lam T.T."/>
            <person name="Chang Q.C."/>
            <person name="Ding S.J."/>
            <person name="Wang X.J."/>
            <person name="Zhu J.G."/>
            <person name="Ruan X.D."/>
            <person name="Zhao L."/>
            <person name="Wei J.T."/>
            <person name="Ye R.Z."/>
            <person name="Que T.C."/>
            <person name="Du C.H."/>
            <person name="Zhou Y.H."/>
            <person name="Cheng J.X."/>
            <person name="Dai P.F."/>
            <person name="Guo W.B."/>
            <person name="Han X.H."/>
            <person name="Huang E.J."/>
            <person name="Li L.F."/>
            <person name="Wei W."/>
            <person name="Gao Y.C."/>
            <person name="Liu J.Z."/>
            <person name="Shao H.Z."/>
            <person name="Wang X."/>
            <person name="Wang C.C."/>
            <person name="Yang T.C."/>
            <person name="Huo Q.B."/>
            <person name="Li W."/>
            <person name="Chen H.Y."/>
            <person name="Chen S.E."/>
            <person name="Zhou L.G."/>
            <person name="Ni X.B."/>
            <person name="Tian J.H."/>
            <person name="Sheng Y."/>
            <person name="Liu T."/>
            <person name="Pan Y.S."/>
            <person name="Xia L.Y."/>
            <person name="Li J."/>
            <person name="Zhao F."/>
            <person name="Cao W.C."/>
        </authorList>
    </citation>
    <scope>NUCLEOTIDE SEQUENCE [LARGE SCALE GENOMIC DNA]</scope>
    <source>
        <strain evidence="1">Iper-2018</strain>
    </source>
</reference>
<feature type="non-terminal residue" evidence="1">
    <location>
        <position position="160"/>
    </location>
</feature>
<name>A0AC60R361_IXOPE</name>
<organism evidence="1 2">
    <name type="scientific">Ixodes persulcatus</name>
    <name type="common">Taiga tick</name>
    <dbReference type="NCBI Taxonomy" id="34615"/>
    <lineage>
        <taxon>Eukaryota</taxon>
        <taxon>Metazoa</taxon>
        <taxon>Ecdysozoa</taxon>
        <taxon>Arthropoda</taxon>
        <taxon>Chelicerata</taxon>
        <taxon>Arachnida</taxon>
        <taxon>Acari</taxon>
        <taxon>Parasitiformes</taxon>
        <taxon>Ixodida</taxon>
        <taxon>Ixodoidea</taxon>
        <taxon>Ixodidae</taxon>
        <taxon>Ixodinae</taxon>
        <taxon>Ixodes</taxon>
    </lineage>
</organism>
<evidence type="ECO:0000313" key="2">
    <source>
        <dbReference type="Proteomes" id="UP000805193"/>
    </source>
</evidence>
<dbReference type="EMBL" id="JABSTQ010000533">
    <property type="protein sequence ID" value="KAG0445332.1"/>
    <property type="molecule type" value="Genomic_DNA"/>
</dbReference>
<comment type="caution">
    <text evidence="1">The sequence shown here is derived from an EMBL/GenBank/DDBJ whole genome shotgun (WGS) entry which is preliminary data.</text>
</comment>